<reference evidence="3" key="1">
    <citation type="submission" date="2023-08" db="EMBL/GenBank/DDBJ databases">
        <authorList>
            <person name="Chen Y."/>
            <person name="Shah S."/>
            <person name="Dougan E. K."/>
            <person name="Thang M."/>
            <person name="Chan C."/>
        </authorList>
    </citation>
    <scope>NUCLEOTIDE SEQUENCE</scope>
</reference>
<evidence type="ECO:0000259" key="2">
    <source>
        <dbReference type="Pfam" id="PF03372"/>
    </source>
</evidence>
<dbReference type="SUPFAM" id="SSF56219">
    <property type="entry name" value="DNase I-like"/>
    <property type="match status" value="1"/>
</dbReference>
<feature type="signal peptide" evidence="1">
    <location>
        <begin position="1"/>
        <end position="20"/>
    </location>
</feature>
<comment type="caution">
    <text evidence="3">The sequence shown here is derived from an EMBL/GenBank/DDBJ whole genome shotgun (WGS) entry which is preliminary data.</text>
</comment>
<keyword evidence="4" id="KW-1185">Reference proteome</keyword>
<gene>
    <name evidence="3" type="ORF">EVOR1521_LOCUS8725</name>
</gene>
<dbReference type="InterPro" id="IPR036691">
    <property type="entry name" value="Endo/exonu/phosph_ase_sf"/>
</dbReference>
<feature type="domain" description="Endonuclease/exonuclease/phosphatase" evidence="2">
    <location>
        <begin position="77"/>
        <end position="281"/>
    </location>
</feature>
<evidence type="ECO:0000313" key="3">
    <source>
        <dbReference type="EMBL" id="CAJ1380893.1"/>
    </source>
</evidence>
<organism evidence="3 4">
    <name type="scientific">Effrenium voratum</name>
    <dbReference type="NCBI Taxonomy" id="2562239"/>
    <lineage>
        <taxon>Eukaryota</taxon>
        <taxon>Sar</taxon>
        <taxon>Alveolata</taxon>
        <taxon>Dinophyceae</taxon>
        <taxon>Suessiales</taxon>
        <taxon>Symbiodiniaceae</taxon>
        <taxon>Effrenium</taxon>
    </lineage>
</organism>
<dbReference type="Proteomes" id="UP001178507">
    <property type="component" value="Unassembled WGS sequence"/>
</dbReference>
<keyword evidence="1" id="KW-0732">Signal</keyword>
<accession>A0AA36I4H4</accession>
<proteinExistence type="predicted"/>
<sequence length="290" mass="31926">MARFLVAAALLGQAVVNADAANRSLANATTRSSSFWRVSDIVVGGHQWCRAHVPDQSWSLSCKGGFRAKVLTYNLFWWNLFGLRGGEGRRSGRLIASTGWPEPYDVMGFQECDSIERVINDAGLQNEYTRIQGPHALGIAYRKAAWRELSRGQNEVAEDRRDQWYGSRGIQWVRLAHRERGHSVIFLNFHGPLPLSSGGKCGCEATAYNIMRVIGENADPQDDVILVGDFNSVTQSQTIQKLSERMHKVFSGHSHGGVDHIFSSCPGVKGTWNLGTGGSDHDALSALIEA</sequence>
<dbReference type="Pfam" id="PF03372">
    <property type="entry name" value="Exo_endo_phos"/>
    <property type="match status" value="1"/>
</dbReference>
<name>A0AA36I4H4_9DINO</name>
<dbReference type="GO" id="GO:0003824">
    <property type="term" value="F:catalytic activity"/>
    <property type="evidence" value="ECO:0007669"/>
    <property type="project" value="InterPro"/>
</dbReference>
<dbReference type="EMBL" id="CAUJNA010000757">
    <property type="protein sequence ID" value="CAJ1380893.1"/>
    <property type="molecule type" value="Genomic_DNA"/>
</dbReference>
<dbReference type="Gene3D" id="3.60.10.10">
    <property type="entry name" value="Endonuclease/exonuclease/phosphatase"/>
    <property type="match status" value="1"/>
</dbReference>
<dbReference type="InterPro" id="IPR005135">
    <property type="entry name" value="Endo/exonuclease/phosphatase"/>
</dbReference>
<feature type="chain" id="PRO_5041313195" description="Endonuclease/exonuclease/phosphatase domain-containing protein" evidence="1">
    <location>
        <begin position="21"/>
        <end position="290"/>
    </location>
</feature>
<dbReference type="AlphaFoldDB" id="A0AA36I4H4"/>
<evidence type="ECO:0000313" key="4">
    <source>
        <dbReference type="Proteomes" id="UP001178507"/>
    </source>
</evidence>
<protein>
    <recommendedName>
        <fullName evidence="2">Endonuclease/exonuclease/phosphatase domain-containing protein</fullName>
    </recommendedName>
</protein>
<evidence type="ECO:0000256" key="1">
    <source>
        <dbReference type="SAM" id="SignalP"/>
    </source>
</evidence>